<gene>
    <name evidence="1" type="ORF">MML48_5g00015065</name>
</gene>
<reference evidence="1" key="1">
    <citation type="submission" date="2022-04" db="EMBL/GenBank/DDBJ databases">
        <title>Chromosome-scale genome assembly of Holotrichia oblita Faldermann.</title>
        <authorList>
            <person name="Rongchong L."/>
        </authorList>
    </citation>
    <scope>NUCLEOTIDE SEQUENCE</scope>
    <source>
        <strain evidence="1">81SQS9</strain>
    </source>
</reference>
<evidence type="ECO:0000313" key="2">
    <source>
        <dbReference type="Proteomes" id="UP001056778"/>
    </source>
</evidence>
<name>A0ACB9T4Q8_HOLOL</name>
<dbReference type="EMBL" id="CM043019">
    <property type="protein sequence ID" value="KAI4461791.1"/>
    <property type="molecule type" value="Genomic_DNA"/>
</dbReference>
<comment type="caution">
    <text evidence="1">The sequence shown here is derived from an EMBL/GenBank/DDBJ whole genome shotgun (WGS) entry which is preliminary data.</text>
</comment>
<keyword evidence="2" id="KW-1185">Reference proteome</keyword>
<proteinExistence type="predicted"/>
<sequence>MMPSIITEASQKNMYLPDIPKQDDSKITNQIEIINSMENVNTIRPPGDGEVTGSATTCIINQESILNNRHISAKTKESLKCDTCNKVFDKNSIYKKHLLVHRNVKRFKCEHCFESYNIEDNYKLHMALHQPGKPSCPLCKREFQRLASLKSHLLMHQVEETFVCRECLAEFEKEYEYNKHMQSHSAERQKMLENIPYICSICNYLFEDAKDYKEHVSYHIKVRKLVFNPKRTRKRTTNNKEYTHRCAVCSKSFPKRCLLERHMRIHNGEKPFACPQCDKAFAQKSTLQIHLVKHSGHKPYKCTLCSAEYFQKGNLRVHVEKTHTAPANIDKMYKCTQCTCIFRRIGSLNGHITKAHGSIKTERSIAELTNTDDKVRILKEIAEQLMSKSLKDDGNNRSIEKSDTDLLNAGANEIFVKLAENSADGSMRRYIVKQRKVGNMKWFICLYCSKEFKKPSDLIRHIRIHTREKPYKCKICNQCFALKSTLLAHLNTHEGKRDFQCLICCKFFTSSKTLSVHVKKHSKIGSVPSLKYKCSTCSKLFGTLSKVKSHMEVHNCNNDDLESNSVKFNIPLKQPMMETEEVCPPSMRKSDTSNKKDSVISLDMDVHVLGLVTVPAIKPRIPRADMEEYKHRPFKCHKCNAAFMKPAHVKRHMLTHSGERNYKCDLCSKSFTTSYALKGHIKFHDPEKRFACSLCPKKFVAKDLLKKHQVKHSSVRPYICPYCKRRFKTAAFCRRHINIHRNDKTVLTGELEATENHTAKIIDFSDTLTDNPFDLEAEIDGGTIFLRPQDSNDNENIENMVTQIPTLQQEKMVKSKSAVRKAGNLKTVTIENASNLEEHEVVNLPSNAQVFVTKDGFYTIIMQEQSNIEASAVNSNVEETDQGVTELVNYDEYPPVSNDVYNTLLSNVKLQNNDPILMSTIGESQDTNILFMDPTLSQTAEFPNETQNFETFNPTIFNSGVDLPLSVQPTVANSTFIQNTQTILPARNDKKSNSLKLSLPDNGHLHNSENKKSDNPVDNSKLLLTPEQINLNDNLIITLNEFSGINFNLNNSLNTSADNLNLNNIIDTEIQNGYMCAICKLTFVTETDLEKHQCIEPISNEIHDNDSDDSIHAMDLENIQEDEQITLITDYNDQTTHVEISTDEPSTDSTAIKQTIDDIDNKKWTVCAGKNKSKKADNKCTYCSKSFKKASDLTRHIRTHTGERPFTCNKCNKSFSLKSTLQSHQRTHSDIRSRDFICSICSYSFSCRATLKTHMRIHTGVKPYACHLCNMKFRTTSSRKSHLSTHAKANSKRIELANNLEGNRFDEATSTNLQLIFGSTNPPAENVENNDVQHIENVPIDLLQQLQNAGFLFTESSNDVLGEGLMQLNYDPANISTVNTNTSVTVDGQRSKKFECNFCHKMYMTKAVLRKHQKRHKKAFQCTKCDKQFDSQDLLDKHVKLHSGYRPFSCTHCANSFSEEGSLKTHMKR</sequence>
<protein>
    <submittedName>
        <fullName evidence="1">Zinc finger protein</fullName>
    </submittedName>
</protein>
<organism evidence="1 2">
    <name type="scientific">Holotrichia oblita</name>
    <name type="common">Chafer beetle</name>
    <dbReference type="NCBI Taxonomy" id="644536"/>
    <lineage>
        <taxon>Eukaryota</taxon>
        <taxon>Metazoa</taxon>
        <taxon>Ecdysozoa</taxon>
        <taxon>Arthropoda</taxon>
        <taxon>Hexapoda</taxon>
        <taxon>Insecta</taxon>
        <taxon>Pterygota</taxon>
        <taxon>Neoptera</taxon>
        <taxon>Endopterygota</taxon>
        <taxon>Coleoptera</taxon>
        <taxon>Polyphaga</taxon>
        <taxon>Scarabaeiformia</taxon>
        <taxon>Scarabaeidae</taxon>
        <taxon>Melolonthinae</taxon>
        <taxon>Holotrichia</taxon>
    </lineage>
</organism>
<accession>A0ACB9T4Q8</accession>
<dbReference type="Proteomes" id="UP001056778">
    <property type="component" value="Chromosome 5"/>
</dbReference>
<evidence type="ECO:0000313" key="1">
    <source>
        <dbReference type="EMBL" id="KAI4461791.1"/>
    </source>
</evidence>